<gene>
    <name evidence="2" type="ORF">SAMN05444354_125120</name>
</gene>
<keyword evidence="3" id="KW-1185">Reference proteome</keyword>
<evidence type="ECO:0000313" key="2">
    <source>
        <dbReference type="EMBL" id="SEM91141.1"/>
    </source>
</evidence>
<evidence type="ECO:0000256" key="1">
    <source>
        <dbReference type="SAM" id="SignalP"/>
    </source>
</evidence>
<organism evidence="2 3">
    <name type="scientific">Stigmatella aurantiaca</name>
    <dbReference type="NCBI Taxonomy" id="41"/>
    <lineage>
        <taxon>Bacteria</taxon>
        <taxon>Pseudomonadati</taxon>
        <taxon>Myxococcota</taxon>
        <taxon>Myxococcia</taxon>
        <taxon>Myxococcales</taxon>
        <taxon>Cystobacterineae</taxon>
        <taxon>Archangiaceae</taxon>
        <taxon>Stigmatella</taxon>
    </lineage>
</organism>
<keyword evidence="1" id="KW-0732">Signal</keyword>
<protein>
    <submittedName>
        <fullName evidence="2">Myxococcus xanthus paralogous family TIGR02268</fullName>
    </submittedName>
</protein>
<dbReference type="AlphaFoldDB" id="A0A1H8C7G2"/>
<proteinExistence type="predicted"/>
<reference evidence="3" key="1">
    <citation type="submission" date="2016-10" db="EMBL/GenBank/DDBJ databases">
        <authorList>
            <person name="Varghese N."/>
            <person name="Submissions S."/>
        </authorList>
    </citation>
    <scope>NUCLEOTIDE SEQUENCE [LARGE SCALE GENOMIC DNA]</scope>
    <source>
        <strain evidence="3">DSM 17044</strain>
    </source>
</reference>
<dbReference type="NCBIfam" id="TIGR02268">
    <property type="entry name" value="Myxococcus xanthus paralogous family TIGR02268"/>
    <property type="match status" value="1"/>
</dbReference>
<dbReference type="Proteomes" id="UP000182719">
    <property type="component" value="Unassembled WGS sequence"/>
</dbReference>
<sequence length="289" mass="31348">MFQPLRLSLALALFWGAVARAEPTHGGRVERTRAVTLASSPTEPLPEVHVAGDNPTLLFFPAPIQTKTLTFDESRIRVLDTGALSVIVQAVTDLKEGERHEIGVFFADGRAPSRAAFVLVTDPTEVDARIDVQRPDPPATPCPTEAQPRMPLPEDFVLLGYVGKTGVSVTPVKDVVDEEQGFKTTSGLFYLGNGWALVSLKVRNHFEHPAWIPREATFTGPSGLKLRARLVVDGAEVIKPGASRRVLAVVDMPKLSADKVFALELIGSDGRNLIVPDVRFPKFGMEGTP</sequence>
<dbReference type="RefSeq" id="WP_075010504.1">
    <property type="nucleotide sequence ID" value="NZ_FOAP01000025.1"/>
</dbReference>
<dbReference type="Pfam" id="PF09544">
    <property type="entry name" value="DUF2381"/>
    <property type="match status" value="1"/>
</dbReference>
<dbReference type="EMBL" id="FOAP01000025">
    <property type="protein sequence ID" value="SEM91141.1"/>
    <property type="molecule type" value="Genomic_DNA"/>
</dbReference>
<name>A0A1H8C7G2_STIAU</name>
<dbReference type="OrthoDB" id="5511154at2"/>
<dbReference type="InterPro" id="IPR011754">
    <property type="entry name" value="Mxa_paralog_2268"/>
</dbReference>
<evidence type="ECO:0000313" key="3">
    <source>
        <dbReference type="Proteomes" id="UP000182719"/>
    </source>
</evidence>
<feature type="signal peptide" evidence="1">
    <location>
        <begin position="1"/>
        <end position="21"/>
    </location>
</feature>
<feature type="chain" id="PRO_5010183824" evidence="1">
    <location>
        <begin position="22"/>
        <end position="289"/>
    </location>
</feature>
<accession>A0A1H8C7G2</accession>